<gene>
    <name evidence="8" type="ORF">ACFFRH_38745</name>
</gene>
<evidence type="ECO:0000256" key="6">
    <source>
        <dbReference type="SAM" id="Phobius"/>
    </source>
</evidence>
<evidence type="ECO:0000256" key="4">
    <source>
        <dbReference type="ARBA" id="ARBA00023163"/>
    </source>
</evidence>
<evidence type="ECO:0000256" key="3">
    <source>
        <dbReference type="ARBA" id="ARBA00023082"/>
    </source>
</evidence>
<evidence type="ECO:0000256" key="2">
    <source>
        <dbReference type="ARBA" id="ARBA00023015"/>
    </source>
</evidence>
<dbReference type="InterPro" id="IPR011042">
    <property type="entry name" value="6-blade_b-propeller_TolB-like"/>
</dbReference>
<dbReference type="Gene3D" id="1.10.10.10">
    <property type="entry name" value="Winged helix-like DNA-binding domain superfamily/Winged helix DNA-binding domain"/>
    <property type="match status" value="1"/>
</dbReference>
<proteinExistence type="inferred from homology"/>
<keyword evidence="2" id="KW-0805">Transcription regulation</keyword>
<accession>A0ABV5TV39</accession>
<dbReference type="Gene3D" id="2.120.10.30">
    <property type="entry name" value="TolB, C-terminal domain"/>
    <property type="match status" value="1"/>
</dbReference>
<dbReference type="EMBL" id="JBHMBS010000033">
    <property type="protein sequence ID" value="MFB9681453.1"/>
    <property type="molecule type" value="Genomic_DNA"/>
</dbReference>
<dbReference type="InterPro" id="IPR036388">
    <property type="entry name" value="WH-like_DNA-bd_sf"/>
</dbReference>
<keyword evidence="6" id="KW-1133">Transmembrane helix</keyword>
<name>A0ABV5TV39_9ACTN</name>
<keyword evidence="3" id="KW-0731">Sigma factor</keyword>
<dbReference type="SUPFAM" id="SSF82171">
    <property type="entry name" value="DPP6 N-terminal domain-like"/>
    <property type="match status" value="1"/>
</dbReference>
<feature type="transmembrane region" description="Helical" evidence="6">
    <location>
        <begin position="164"/>
        <end position="185"/>
    </location>
</feature>
<protein>
    <submittedName>
        <fullName evidence="8">RNA polymerase sigma factor</fullName>
    </submittedName>
</protein>
<keyword evidence="6" id="KW-0472">Membrane</keyword>
<reference evidence="8 9" key="1">
    <citation type="submission" date="2024-09" db="EMBL/GenBank/DDBJ databases">
        <authorList>
            <person name="Sun Q."/>
            <person name="Mori K."/>
        </authorList>
    </citation>
    <scope>NUCLEOTIDE SEQUENCE [LARGE SCALE GENOMIC DNA]</scope>
    <source>
        <strain evidence="8 9">JCM 3028</strain>
    </source>
</reference>
<evidence type="ECO:0000256" key="5">
    <source>
        <dbReference type="SAM" id="MobiDB-lite"/>
    </source>
</evidence>
<evidence type="ECO:0000313" key="9">
    <source>
        <dbReference type="Proteomes" id="UP001589610"/>
    </source>
</evidence>
<feature type="domain" description="RNA polymerase sigma factor 70 region 4 type 2" evidence="7">
    <location>
        <begin position="77"/>
        <end position="122"/>
    </location>
</feature>
<dbReference type="SUPFAM" id="SSF88659">
    <property type="entry name" value="Sigma3 and sigma4 domains of RNA polymerase sigma factors"/>
    <property type="match status" value="1"/>
</dbReference>
<dbReference type="RefSeq" id="WP_344749226.1">
    <property type="nucleotide sequence ID" value="NZ_BAAAWW010000187.1"/>
</dbReference>
<dbReference type="Pfam" id="PF08281">
    <property type="entry name" value="Sigma70_r4_2"/>
    <property type="match status" value="1"/>
</dbReference>
<organism evidence="8 9">
    <name type="scientific">Streptosporangium vulgare</name>
    <dbReference type="NCBI Taxonomy" id="46190"/>
    <lineage>
        <taxon>Bacteria</taxon>
        <taxon>Bacillati</taxon>
        <taxon>Actinomycetota</taxon>
        <taxon>Actinomycetes</taxon>
        <taxon>Streptosporangiales</taxon>
        <taxon>Streptosporangiaceae</taxon>
        <taxon>Streptosporangium</taxon>
    </lineage>
</organism>
<keyword evidence="9" id="KW-1185">Reference proteome</keyword>
<sequence>MRRYIGYREFVQRDQRSLVGTALLLTGSHEQAIRLTLRSFHTVALSWPPPLWENPTTHAQIALYRRFLQRPSAAGATALVRIPPRQRLLVVACLHDGRSRAEMASLLGLSEETVKSEIAEAVDTLTKGSESRLITRMATAAGEASVPDLTARSMRTIRRRRARGALLAVTAVLVPVGLVAAFTVFQQGEVWNSALGERSRPHAAQAQEPVRAVSSPEPDGSGPGGGEPGAVPAPWRAPRTSSVIRYAVPGPCPDAPVGTPPSRAGDVTCAGWTLTMASGGPESPAPGPAECEGRKPCEATLSVPDAAQRLAHGDEEERPRLAPAISRDGRRIAYLSAAERRYVAHDLGSGVKRYLSPVLVAADTENGTRVSVSPSGRHFTVTLGERGLRTDFTTGASTSVPAGQMPPAQRIADWLRERYGTWADSPGGRHSAAIAAGKGEELHSLHVIDATSREVFKRLPLPETKRPAKAEVVSWLNNREVVVRMNARAGGGLLGFYRVDAVTGRSHRVPGLPADAPLVLGAVTAP</sequence>
<comment type="caution">
    <text evidence="8">The sequence shown here is derived from an EMBL/GenBank/DDBJ whole genome shotgun (WGS) entry which is preliminary data.</text>
</comment>
<evidence type="ECO:0000313" key="8">
    <source>
        <dbReference type="EMBL" id="MFB9681453.1"/>
    </source>
</evidence>
<comment type="similarity">
    <text evidence="1">Belongs to the sigma-70 factor family. ECF subfamily.</text>
</comment>
<keyword evidence="4" id="KW-0804">Transcription</keyword>
<dbReference type="InterPro" id="IPR013249">
    <property type="entry name" value="RNA_pol_sigma70_r4_t2"/>
</dbReference>
<dbReference type="InterPro" id="IPR013324">
    <property type="entry name" value="RNA_pol_sigma_r3/r4-like"/>
</dbReference>
<keyword evidence="6" id="KW-0812">Transmembrane</keyword>
<evidence type="ECO:0000256" key="1">
    <source>
        <dbReference type="ARBA" id="ARBA00010641"/>
    </source>
</evidence>
<dbReference type="Proteomes" id="UP001589610">
    <property type="component" value="Unassembled WGS sequence"/>
</dbReference>
<evidence type="ECO:0000259" key="7">
    <source>
        <dbReference type="Pfam" id="PF08281"/>
    </source>
</evidence>
<feature type="region of interest" description="Disordered" evidence="5">
    <location>
        <begin position="196"/>
        <end position="236"/>
    </location>
</feature>